<dbReference type="SUPFAM" id="SSF103473">
    <property type="entry name" value="MFS general substrate transporter"/>
    <property type="match status" value="2"/>
</dbReference>
<dbReference type="InterPro" id="IPR036259">
    <property type="entry name" value="MFS_trans_sf"/>
</dbReference>
<gene>
    <name evidence="10" type="ORF">YQE_09167</name>
</gene>
<feature type="transmembrane region" description="Helical" evidence="9">
    <location>
        <begin position="142"/>
        <end position="164"/>
    </location>
</feature>
<feature type="transmembrane region" description="Helical" evidence="9">
    <location>
        <begin position="524"/>
        <end position="546"/>
    </location>
</feature>
<dbReference type="AlphaFoldDB" id="N6T248"/>
<feature type="non-terminal residue" evidence="10">
    <location>
        <position position="1"/>
    </location>
</feature>
<dbReference type="Gene3D" id="3.30.60.30">
    <property type="match status" value="1"/>
</dbReference>
<feature type="transmembrane region" description="Helical" evidence="9">
    <location>
        <begin position="335"/>
        <end position="354"/>
    </location>
</feature>
<feature type="compositionally biased region" description="Basic and acidic residues" evidence="8">
    <location>
        <begin position="1"/>
        <end position="10"/>
    </location>
</feature>
<feature type="transmembrane region" description="Helical" evidence="9">
    <location>
        <begin position="575"/>
        <end position="596"/>
    </location>
</feature>
<dbReference type="EMBL" id="KB741077">
    <property type="protein sequence ID" value="ENN74194.1"/>
    <property type="molecule type" value="Genomic_DNA"/>
</dbReference>
<proteinExistence type="inferred from homology"/>
<name>N6T248_DENPD</name>
<keyword evidence="6 9" id="KW-0472">Membrane</keyword>
<dbReference type="InterPro" id="IPR004156">
    <property type="entry name" value="OATP"/>
</dbReference>
<dbReference type="OrthoDB" id="5062115at2759"/>
<comment type="similarity">
    <text evidence="2">Belongs to the organo anion transporter (TC 2.A.60) family.</text>
</comment>
<comment type="subcellular location">
    <subcellularLocation>
        <location evidence="1">Cell membrane</location>
        <topology evidence="1">Multi-pass membrane protein</topology>
    </subcellularLocation>
</comment>
<dbReference type="InterPro" id="IPR002350">
    <property type="entry name" value="Kazal_dom"/>
</dbReference>
<protein>
    <submittedName>
        <fullName evidence="10">Uncharacterized protein</fullName>
    </submittedName>
</protein>
<dbReference type="GO" id="GO:0016323">
    <property type="term" value="C:basolateral plasma membrane"/>
    <property type="evidence" value="ECO:0007669"/>
    <property type="project" value="TreeGrafter"/>
</dbReference>
<evidence type="ECO:0000256" key="3">
    <source>
        <dbReference type="ARBA" id="ARBA00022475"/>
    </source>
</evidence>
<evidence type="ECO:0000256" key="4">
    <source>
        <dbReference type="ARBA" id="ARBA00022692"/>
    </source>
</evidence>
<feature type="transmembrane region" description="Helical" evidence="9">
    <location>
        <begin position="294"/>
        <end position="315"/>
    </location>
</feature>
<feature type="transmembrane region" description="Helical" evidence="9">
    <location>
        <begin position="366"/>
        <end position="384"/>
    </location>
</feature>
<accession>N6T248</accession>
<feature type="transmembrane region" description="Helical" evidence="9">
    <location>
        <begin position="239"/>
        <end position="263"/>
    </location>
</feature>
<dbReference type="OMA" id="QCCANIL"/>
<keyword evidence="7" id="KW-1015">Disulfide bond</keyword>
<dbReference type="HOGENOM" id="CLU_008954_1_3_1"/>
<evidence type="ECO:0000256" key="9">
    <source>
        <dbReference type="SAM" id="Phobius"/>
    </source>
</evidence>
<feature type="transmembrane region" description="Helical" evidence="9">
    <location>
        <begin position="114"/>
        <end position="135"/>
    </location>
</feature>
<dbReference type="GO" id="GO:0015347">
    <property type="term" value="F:sodium-independent organic anion transmembrane transporter activity"/>
    <property type="evidence" value="ECO:0007669"/>
    <property type="project" value="TreeGrafter"/>
</dbReference>
<dbReference type="CDD" id="cd17336">
    <property type="entry name" value="MFS_SLCO_OATP"/>
    <property type="match status" value="1"/>
</dbReference>
<feature type="compositionally biased region" description="Polar residues" evidence="8">
    <location>
        <begin position="32"/>
        <end position="41"/>
    </location>
</feature>
<dbReference type="PANTHER" id="PTHR11388">
    <property type="entry name" value="ORGANIC ANION TRANSPORTER"/>
    <property type="match status" value="1"/>
</dbReference>
<keyword evidence="4 9" id="KW-0812">Transmembrane</keyword>
<dbReference type="Pfam" id="PF03137">
    <property type="entry name" value="OATP"/>
    <property type="match status" value="2"/>
</dbReference>
<keyword evidence="5 9" id="KW-1133">Transmembrane helix</keyword>
<reference evidence="10" key="1">
    <citation type="journal article" date="2013" name="Genome Biol.">
        <title>Draft genome of the mountain pine beetle, Dendroctonus ponderosae Hopkins, a major forest pest.</title>
        <authorList>
            <person name="Keeling C.I."/>
            <person name="Yuen M.M."/>
            <person name="Liao N.Y."/>
            <person name="Docking T.R."/>
            <person name="Chan S.K."/>
            <person name="Taylor G.A."/>
            <person name="Palmquist D.L."/>
            <person name="Jackman S.D."/>
            <person name="Nguyen A."/>
            <person name="Li M."/>
            <person name="Henderson H."/>
            <person name="Janes J.K."/>
            <person name="Zhao Y."/>
            <person name="Pandoh P."/>
            <person name="Moore R."/>
            <person name="Sperling F.A."/>
            <person name="Huber D.P."/>
            <person name="Birol I."/>
            <person name="Jones S.J."/>
            <person name="Bohlmann J."/>
        </authorList>
    </citation>
    <scope>NUCLEOTIDE SEQUENCE</scope>
</reference>
<feature type="region of interest" description="Disordered" evidence="8">
    <location>
        <begin position="1"/>
        <end position="56"/>
    </location>
</feature>
<dbReference type="GO" id="GO:0043252">
    <property type="term" value="P:sodium-independent organic anion transport"/>
    <property type="evidence" value="ECO:0007669"/>
    <property type="project" value="TreeGrafter"/>
</dbReference>
<evidence type="ECO:0000313" key="10">
    <source>
        <dbReference type="EMBL" id="ENN74194.1"/>
    </source>
</evidence>
<dbReference type="SUPFAM" id="SSF100895">
    <property type="entry name" value="Kazal-type serine protease inhibitors"/>
    <property type="match status" value="1"/>
</dbReference>
<keyword evidence="3" id="KW-1003">Cell membrane</keyword>
<organism evidence="10">
    <name type="scientific">Dendroctonus ponderosae</name>
    <name type="common">Mountain pine beetle</name>
    <dbReference type="NCBI Taxonomy" id="77166"/>
    <lineage>
        <taxon>Eukaryota</taxon>
        <taxon>Metazoa</taxon>
        <taxon>Ecdysozoa</taxon>
        <taxon>Arthropoda</taxon>
        <taxon>Hexapoda</taxon>
        <taxon>Insecta</taxon>
        <taxon>Pterygota</taxon>
        <taxon>Neoptera</taxon>
        <taxon>Endopterygota</taxon>
        <taxon>Coleoptera</taxon>
        <taxon>Polyphaga</taxon>
        <taxon>Cucujiformia</taxon>
        <taxon>Curculionidae</taxon>
        <taxon>Scolytinae</taxon>
        <taxon>Dendroctonus</taxon>
    </lineage>
</organism>
<evidence type="ECO:0000256" key="5">
    <source>
        <dbReference type="ARBA" id="ARBA00022989"/>
    </source>
</evidence>
<evidence type="ECO:0000256" key="8">
    <source>
        <dbReference type="SAM" id="MobiDB-lite"/>
    </source>
</evidence>
<dbReference type="InterPro" id="IPR036058">
    <property type="entry name" value="Kazal_dom_sf"/>
</dbReference>
<evidence type="ECO:0000256" key="6">
    <source>
        <dbReference type="ARBA" id="ARBA00023136"/>
    </source>
</evidence>
<evidence type="ECO:0000256" key="1">
    <source>
        <dbReference type="ARBA" id="ARBA00004651"/>
    </source>
</evidence>
<dbReference type="Pfam" id="PF07648">
    <property type="entry name" value="Kazal_2"/>
    <property type="match status" value="1"/>
</dbReference>
<evidence type="ECO:0000256" key="7">
    <source>
        <dbReference type="ARBA" id="ARBA00023157"/>
    </source>
</evidence>
<feature type="transmembrane region" description="Helical" evidence="9">
    <location>
        <begin position="486"/>
        <end position="512"/>
    </location>
</feature>
<feature type="transmembrane region" description="Helical" evidence="9">
    <location>
        <begin position="75"/>
        <end position="94"/>
    </location>
</feature>
<sequence>MSKNGSKENNDGACEQTSLTASPDHYDDHNNHISQNHLSNGDLTTQSDSEDESETECGWGPCSPGWLKIFASKQVFLAVFCMAWVLQGMYHTYFVSVITTIEKLFQIQSKITGIIMSATEMGQIGSSLLLTYYGGQGHRPKWIAWGMVLFAVSSFTCSLPHFIYGKQLIKANDLTGIIREPNICKAPNLDFDEFTKTRVQTILNATDFINENISPNIIQTCYDEDVVPGHQIQPSVTNIVLAIFFISLLGVGMGQTAVYTLGIPYMDDNISSKQSPLYFDFPKTVKRLLKNDILMFRTASSVLHILPIAGLYTFLPKYLESQFRLPTPTANMISGVGGILVMGVGIVISGIFILKVKPNARFVAGWIAFTAIVYAIGMGVLMFIGCPMNDLADLQPTIGPDGIQLGACNKTQCTCNENKFQPICGQDGKTYLSPCQAGCQNYTTEEHGKIVGYSNCLCLGLDNNFDNTTLYGNATMGYCEQECGNFISYIVLFSIFVFVHSTSEVGSMLLILRCVDPKDKAMALGLIQFAIGLFGNVPCPIVYGAVVDSACRIWKMACGEKGACGLYDSDTFRMFYHGTTGALLLCAFFVDVIVWYKAGSINFVDEQQQFEEELATIAIKIKGDGD</sequence>
<dbReference type="PANTHER" id="PTHR11388:SF159">
    <property type="entry name" value="SOLUTE CARRIER ORGANIC ANION TRANSPORTER FAMILY MEMBER 74D"/>
    <property type="match status" value="1"/>
</dbReference>
<dbReference type="PROSITE" id="PS51465">
    <property type="entry name" value="KAZAL_2"/>
    <property type="match status" value="1"/>
</dbReference>
<evidence type="ECO:0000256" key="2">
    <source>
        <dbReference type="ARBA" id="ARBA00009657"/>
    </source>
</evidence>